<evidence type="ECO:0000256" key="2">
    <source>
        <dbReference type="ARBA" id="ARBA00023054"/>
    </source>
</evidence>
<name>A0ABQ7AN93_BRACR</name>
<comment type="similarity">
    <text evidence="1">Belongs to the SPT2 family.</text>
</comment>
<accession>A0ABQ7AN93</accession>
<proteinExistence type="inferred from homology"/>
<evidence type="ECO:0000313" key="4">
    <source>
        <dbReference type="Proteomes" id="UP000266723"/>
    </source>
</evidence>
<evidence type="ECO:0000256" key="1">
    <source>
        <dbReference type="ARBA" id="ARBA00006461"/>
    </source>
</evidence>
<dbReference type="Proteomes" id="UP000266723">
    <property type="component" value="Unassembled WGS sequence"/>
</dbReference>
<keyword evidence="2" id="KW-0175">Coiled coil</keyword>
<organism evidence="3 4">
    <name type="scientific">Brassica cretica</name>
    <name type="common">Mustard</name>
    <dbReference type="NCBI Taxonomy" id="69181"/>
    <lineage>
        <taxon>Eukaryota</taxon>
        <taxon>Viridiplantae</taxon>
        <taxon>Streptophyta</taxon>
        <taxon>Embryophyta</taxon>
        <taxon>Tracheophyta</taxon>
        <taxon>Spermatophyta</taxon>
        <taxon>Magnoliopsida</taxon>
        <taxon>eudicotyledons</taxon>
        <taxon>Gunneridae</taxon>
        <taxon>Pentapetalae</taxon>
        <taxon>rosids</taxon>
        <taxon>malvids</taxon>
        <taxon>Brassicales</taxon>
        <taxon>Brassicaceae</taxon>
        <taxon>Brassiceae</taxon>
        <taxon>Brassica</taxon>
    </lineage>
</organism>
<evidence type="ECO:0008006" key="5">
    <source>
        <dbReference type="Google" id="ProtNLM"/>
    </source>
</evidence>
<dbReference type="SMART" id="SM00784">
    <property type="entry name" value="SPT2"/>
    <property type="match status" value="1"/>
</dbReference>
<evidence type="ECO:0000313" key="3">
    <source>
        <dbReference type="EMBL" id="KAF3499006.1"/>
    </source>
</evidence>
<protein>
    <recommendedName>
        <fullName evidence="5">Micro-fibrillar-associated protein 1 C-terminal domain-containing protein</fullName>
    </recommendedName>
</protein>
<comment type="caution">
    <text evidence="3">The sequence shown here is derived from an EMBL/GenBank/DDBJ whole genome shotgun (WGS) entry which is preliminary data.</text>
</comment>
<sequence length="80" mass="9637">MNPPVVSTSTPRRTWTPSMEITNRYAGRDDDDRNMEANFDDIMKEERRSARIAREEDEKEAQLIAQEEERERLRKIRKNR</sequence>
<dbReference type="EMBL" id="QGKV02002055">
    <property type="protein sequence ID" value="KAF3499006.1"/>
    <property type="molecule type" value="Genomic_DNA"/>
</dbReference>
<dbReference type="InterPro" id="IPR013256">
    <property type="entry name" value="Chromatin_SPT2"/>
</dbReference>
<gene>
    <name evidence="3" type="ORF">DY000_02057187</name>
</gene>
<dbReference type="PANTHER" id="PTHR22691:SF14">
    <property type="entry name" value="SPT2 CHROMATIN PROTEIN"/>
    <property type="match status" value="1"/>
</dbReference>
<dbReference type="Pfam" id="PF08243">
    <property type="entry name" value="SPT2"/>
    <property type="match status" value="1"/>
</dbReference>
<keyword evidence="4" id="KW-1185">Reference proteome</keyword>
<reference evidence="3 4" key="1">
    <citation type="journal article" date="2020" name="BMC Genomics">
        <title>Intraspecific diversification of the crop wild relative Brassica cretica Lam. using demographic model selection.</title>
        <authorList>
            <person name="Kioukis A."/>
            <person name="Michalopoulou V.A."/>
            <person name="Briers L."/>
            <person name="Pirintsos S."/>
            <person name="Studholme D.J."/>
            <person name="Pavlidis P."/>
            <person name="Sarris P.F."/>
        </authorList>
    </citation>
    <scope>NUCLEOTIDE SEQUENCE [LARGE SCALE GENOMIC DNA]</scope>
    <source>
        <strain evidence="4">cv. PFS-1207/04</strain>
    </source>
</reference>
<dbReference type="PANTHER" id="PTHR22691">
    <property type="entry name" value="YEAST SPT2-RELATED"/>
    <property type="match status" value="1"/>
</dbReference>